<evidence type="ECO:0000313" key="3">
    <source>
        <dbReference type="Proteomes" id="UP000006055"/>
    </source>
</evidence>
<keyword evidence="3" id="KW-1185">Reference proteome</keyword>
<dbReference type="KEGG" id="dti:Desti_2260"/>
<sequence>MGAAGFYHRPCYGPCLYSFMAGYSQIVTKHSGQPRPNSSLAGAAYSLEVDGAINVRPDILVGIFGAYHRLQLDILVLRAVFSSQMIPAPKAIASNSSIIPTIICTVFMVIFFISLAPMNEPAKAAAIPAMMSPVPS</sequence>
<keyword evidence="1" id="KW-0812">Transmembrane</keyword>
<dbReference type="AlphaFoldDB" id="I4C5V9"/>
<keyword evidence="1" id="KW-0472">Membrane</keyword>
<dbReference type="Proteomes" id="UP000006055">
    <property type="component" value="Chromosome"/>
</dbReference>
<accession>I4C5V9</accession>
<name>I4C5V9_DESTA</name>
<protein>
    <submittedName>
        <fullName evidence="2">Uncharacterized protein</fullName>
    </submittedName>
</protein>
<organism evidence="2 3">
    <name type="scientific">Desulfomonile tiedjei (strain ATCC 49306 / DSM 6799 / DCB-1)</name>
    <dbReference type="NCBI Taxonomy" id="706587"/>
    <lineage>
        <taxon>Bacteria</taxon>
        <taxon>Pseudomonadati</taxon>
        <taxon>Thermodesulfobacteriota</taxon>
        <taxon>Desulfomonilia</taxon>
        <taxon>Desulfomonilales</taxon>
        <taxon>Desulfomonilaceae</taxon>
        <taxon>Desulfomonile</taxon>
    </lineage>
</organism>
<feature type="transmembrane region" description="Helical" evidence="1">
    <location>
        <begin position="92"/>
        <end position="113"/>
    </location>
</feature>
<evidence type="ECO:0000256" key="1">
    <source>
        <dbReference type="SAM" id="Phobius"/>
    </source>
</evidence>
<evidence type="ECO:0000313" key="2">
    <source>
        <dbReference type="EMBL" id="AFM24950.1"/>
    </source>
</evidence>
<proteinExistence type="predicted"/>
<reference evidence="3" key="1">
    <citation type="submission" date="2012-06" db="EMBL/GenBank/DDBJ databases">
        <title>Complete sequence of chromosome of Desulfomonile tiedjei DSM 6799.</title>
        <authorList>
            <person name="Lucas S."/>
            <person name="Copeland A."/>
            <person name="Lapidus A."/>
            <person name="Glavina del Rio T."/>
            <person name="Dalin E."/>
            <person name="Tice H."/>
            <person name="Bruce D."/>
            <person name="Goodwin L."/>
            <person name="Pitluck S."/>
            <person name="Peters L."/>
            <person name="Ovchinnikova G."/>
            <person name="Zeytun A."/>
            <person name="Lu M."/>
            <person name="Kyrpides N."/>
            <person name="Mavromatis K."/>
            <person name="Ivanova N."/>
            <person name="Brettin T."/>
            <person name="Detter J.C."/>
            <person name="Han C."/>
            <person name="Larimer F."/>
            <person name="Land M."/>
            <person name="Hauser L."/>
            <person name="Markowitz V."/>
            <person name="Cheng J.-F."/>
            <person name="Hugenholtz P."/>
            <person name="Woyke T."/>
            <person name="Wu D."/>
            <person name="Spring S."/>
            <person name="Schroeder M."/>
            <person name="Brambilla E."/>
            <person name="Klenk H.-P."/>
            <person name="Eisen J.A."/>
        </authorList>
    </citation>
    <scope>NUCLEOTIDE SEQUENCE [LARGE SCALE GENOMIC DNA]</scope>
    <source>
        <strain evidence="3">ATCC 49306 / DSM 6799 / DCB-1</strain>
    </source>
</reference>
<gene>
    <name evidence="2" type="ordered locus">Desti_2260</name>
</gene>
<dbReference type="HOGENOM" id="CLU_1872120_0_0_7"/>
<keyword evidence="1" id="KW-1133">Transmembrane helix</keyword>
<dbReference type="EMBL" id="CP003360">
    <property type="protein sequence ID" value="AFM24950.1"/>
    <property type="molecule type" value="Genomic_DNA"/>
</dbReference>